<dbReference type="SFLD" id="SFLDG01129">
    <property type="entry name" value="C1.5:_HAD__Beta-PGM__Phosphata"/>
    <property type="match status" value="1"/>
</dbReference>
<dbReference type="Gene3D" id="1.10.150.240">
    <property type="entry name" value="Putative phosphatase, domain 2"/>
    <property type="match status" value="1"/>
</dbReference>
<dbReference type="Gene3D" id="3.40.50.1000">
    <property type="entry name" value="HAD superfamily/HAD-like"/>
    <property type="match status" value="1"/>
</dbReference>
<keyword evidence="1" id="KW-0378">Hydrolase</keyword>
<dbReference type="GO" id="GO:0008967">
    <property type="term" value="F:phosphoglycolate phosphatase activity"/>
    <property type="evidence" value="ECO:0007669"/>
    <property type="project" value="TreeGrafter"/>
</dbReference>
<evidence type="ECO:0000313" key="2">
    <source>
        <dbReference type="Proteomes" id="UP000823890"/>
    </source>
</evidence>
<dbReference type="GO" id="GO:0005829">
    <property type="term" value="C:cytosol"/>
    <property type="evidence" value="ECO:0007669"/>
    <property type="project" value="TreeGrafter"/>
</dbReference>
<dbReference type="SUPFAM" id="SSF56784">
    <property type="entry name" value="HAD-like"/>
    <property type="match status" value="1"/>
</dbReference>
<dbReference type="GO" id="GO:0006281">
    <property type="term" value="P:DNA repair"/>
    <property type="evidence" value="ECO:0007669"/>
    <property type="project" value="TreeGrafter"/>
</dbReference>
<dbReference type="Pfam" id="PF13419">
    <property type="entry name" value="HAD_2"/>
    <property type="match status" value="1"/>
</dbReference>
<dbReference type="AlphaFoldDB" id="A0A9D2SUQ9"/>
<name>A0A9D2SUQ9_9FIRM</name>
<dbReference type="Proteomes" id="UP000823890">
    <property type="component" value="Unassembled WGS sequence"/>
</dbReference>
<proteinExistence type="predicted"/>
<dbReference type="InterPro" id="IPR023198">
    <property type="entry name" value="PGP-like_dom2"/>
</dbReference>
<dbReference type="InterPro" id="IPR036412">
    <property type="entry name" value="HAD-like_sf"/>
</dbReference>
<dbReference type="SFLD" id="SFLDS00003">
    <property type="entry name" value="Haloacid_Dehalogenase"/>
    <property type="match status" value="1"/>
</dbReference>
<reference evidence="1" key="1">
    <citation type="journal article" date="2021" name="PeerJ">
        <title>Extensive microbial diversity within the chicken gut microbiome revealed by metagenomics and culture.</title>
        <authorList>
            <person name="Gilroy R."/>
            <person name="Ravi A."/>
            <person name="Getino M."/>
            <person name="Pursley I."/>
            <person name="Horton D.L."/>
            <person name="Alikhan N.F."/>
            <person name="Baker D."/>
            <person name="Gharbi K."/>
            <person name="Hall N."/>
            <person name="Watson M."/>
            <person name="Adriaenssens E.M."/>
            <person name="Foster-Nyarko E."/>
            <person name="Jarju S."/>
            <person name="Secka A."/>
            <person name="Antonio M."/>
            <person name="Oren A."/>
            <person name="Chaudhuri R.R."/>
            <person name="La Ragione R."/>
            <person name="Hildebrand F."/>
            <person name="Pallen M.J."/>
        </authorList>
    </citation>
    <scope>NUCLEOTIDE SEQUENCE</scope>
    <source>
        <strain evidence="1">ChiW19-954</strain>
    </source>
</reference>
<evidence type="ECO:0000313" key="1">
    <source>
        <dbReference type="EMBL" id="HJC34575.1"/>
    </source>
</evidence>
<comment type="caution">
    <text evidence="1">The sequence shown here is derived from an EMBL/GenBank/DDBJ whole genome shotgun (WGS) entry which is preliminary data.</text>
</comment>
<sequence length="220" mass="25112">MGKYDVILWDFDGTLAYTGKDVWNSLEYAAAECGGTFPKAFVENDSNLGLSVMEIYRQLDPYPGEKNFLRFDALVTRHYRELSDYNDTYLYPGILETIHQISENGLKQYIITMKPQEALERILMKKGWESLFDGWYSPDSFDDRDRTKSELISHVIAETGAKKYIYLGDTWSDIAASRENHIDSIAITYGDGETRLLLEQNPTFVADNAFEIGKILGIGE</sequence>
<reference evidence="1" key="2">
    <citation type="submission" date="2021-04" db="EMBL/GenBank/DDBJ databases">
        <authorList>
            <person name="Gilroy R."/>
        </authorList>
    </citation>
    <scope>NUCLEOTIDE SEQUENCE</scope>
    <source>
        <strain evidence="1">ChiW19-954</strain>
    </source>
</reference>
<organism evidence="1 2">
    <name type="scientific">Candidatus Mediterraneibacter faecipullorum</name>
    <dbReference type="NCBI Taxonomy" id="2838670"/>
    <lineage>
        <taxon>Bacteria</taxon>
        <taxon>Bacillati</taxon>
        <taxon>Bacillota</taxon>
        <taxon>Clostridia</taxon>
        <taxon>Lachnospirales</taxon>
        <taxon>Lachnospiraceae</taxon>
        <taxon>Mediterraneibacter</taxon>
    </lineage>
</organism>
<dbReference type="InterPro" id="IPR041492">
    <property type="entry name" value="HAD_2"/>
</dbReference>
<dbReference type="PANTHER" id="PTHR43434">
    <property type="entry name" value="PHOSPHOGLYCOLATE PHOSPHATASE"/>
    <property type="match status" value="1"/>
</dbReference>
<dbReference type="PANTHER" id="PTHR43434:SF1">
    <property type="entry name" value="PHOSPHOGLYCOLATE PHOSPHATASE"/>
    <property type="match status" value="1"/>
</dbReference>
<accession>A0A9D2SUQ9</accession>
<protein>
    <submittedName>
        <fullName evidence="1">HAD family hydrolase</fullName>
    </submittedName>
</protein>
<dbReference type="EMBL" id="DWWO01000102">
    <property type="protein sequence ID" value="HJC34575.1"/>
    <property type="molecule type" value="Genomic_DNA"/>
</dbReference>
<dbReference type="InterPro" id="IPR050155">
    <property type="entry name" value="HAD-like_hydrolase_sf"/>
</dbReference>
<gene>
    <name evidence="1" type="ORF">H9758_08285</name>
</gene>
<dbReference type="InterPro" id="IPR023214">
    <property type="entry name" value="HAD_sf"/>
</dbReference>